<accession>A0A495A3E5</accession>
<dbReference type="SUPFAM" id="SSF51556">
    <property type="entry name" value="Metallo-dependent hydrolases"/>
    <property type="match status" value="1"/>
</dbReference>
<comment type="caution">
    <text evidence="8">The sequence shown here is derived from an EMBL/GenBank/DDBJ whole genome shotgun (WGS) entry which is preliminary data.</text>
</comment>
<dbReference type="GO" id="GO:0046103">
    <property type="term" value="P:inosine biosynthetic process"/>
    <property type="evidence" value="ECO:0007669"/>
    <property type="project" value="TreeGrafter"/>
</dbReference>
<dbReference type="GO" id="GO:0005829">
    <property type="term" value="C:cytosol"/>
    <property type="evidence" value="ECO:0007669"/>
    <property type="project" value="TreeGrafter"/>
</dbReference>
<dbReference type="EC" id="3.5.4.4" evidence="3"/>
<dbReference type="PANTHER" id="PTHR11409:SF43">
    <property type="entry name" value="ADENOSINE DEAMINASE"/>
    <property type="match status" value="1"/>
</dbReference>
<keyword evidence="5" id="KW-0378">Hydrolase</keyword>
<sequence length="408" mass="42488">MTARTTAEGPVRTTDGALGPHALICLHDHLDGALRPGTIVELAAAVGHELPTTDTEALGRWFRENADSGSLPRYLRTFEHTVAVTQTADALQRVAREYVEDCAAEGIVHAEVRWAPEQHVAGGLDLDAAVAAVQAGLAEGIAAVRTAGGHISVVQILCAMRHLDRSLEIARLVVRHVRQGAATSPAAGTPAARAAAGEVTGAGACAESGPGTMPPGAVAGEPAPGAVVAFDLAGPEDGFPASEHRAALELLSAHRIPVTLHAGEAAGAESIADALDAGRALRVGHGVRLLDEDPDGNAPLSRWIRDRQIALEVCPRSNLQTGACAAWGTGLAEHPVTRMLRAGFAVTISPDNRLMSGTSVTRELDGLRAEAAWSPADELRVQRNAARAAFVPVAYQQWLERRVAGECA</sequence>
<dbReference type="Proteomes" id="UP000249516">
    <property type="component" value="Unassembled WGS sequence"/>
</dbReference>
<dbReference type="GO" id="GO:0046872">
    <property type="term" value="F:metal ion binding"/>
    <property type="evidence" value="ECO:0007669"/>
    <property type="project" value="UniProtKB-KW"/>
</dbReference>
<comment type="cofactor">
    <cofactor evidence="1">
        <name>Zn(2+)</name>
        <dbReference type="ChEBI" id="CHEBI:29105"/>
    </cofactor>
</comment>
<evidence type="ECO:0000256" key="1">
    <source>
        <dbReference type="ARBA" id="ARBA00001947"/>
    </source>
</evidence>
<dbReference type="GO" id="GO:0043103">
    <property type="term" value="P:hypoxanthine salvage"/>
    <property type="evidence" value="ECO:0007669"/>
    <property type="project" value="TreeGrafter"/>
</dbReference>
<dbReference type="Gene3D" id="3.20.20.140">
    <property type="entry name" value="Metal-dependent hydrolases"/>
    <property type="match status" value="1"/>
</dbReference>
<gene>
    <name evidence="8" type="ORF">C1C97_009685</name>
</gene>
<comment type="similarity">
    <text evidence="2">Belongs to the metallo-dependent hydrolases superfamily. Adenosine and AMP deaminases family.</text>
</comment>
<dbReference type="InterPro" id="IPR001365">
    <property type="entry name" value="A_deaminase_dom"/>
</dbReference>
<dbReference type="GO" id="GO:0004000">
    <property type="term" value="F:adenosine deaminase activity"/>
    <property type="evidence" value="ECO:0007669"/>
    <property type="project" value="UniProtKB-ARBA"/>
</dbReference>
<reference evidence="8 9" key="1">
    <citation type="submission" date="2018-10" db="EMBL/GenBank/DDBJ databases">
        <title>Kocuria tytouropygialis sp. nov., isolated from the uropygial gland of an American barn owl (Tyto furcata).</title>
        <authorList>
            <person name="Braun M.S."/>
            <person name="Wang E."/>
            <person name="Zimmermann S."/>
            <person name="Wagner H."/>
            <person name="Wink M."/>
        </authorList>
    </citation>
    <scope>NUCLEOTIDE SEQUENCE [LARGE SCALE GENOMIC DNA]</scope>
    <source>
        <strain evidence="8 9">442</strain>
    </source>
</reference>
<keyword evidence="9" id="KW-1185">Reference proteome</keyword>
<dbReference type="GO" id="GO:0006154">
    <property type="term" value="P:adenosine catabolic process"/>
    <property type="evidence" value="ECO:0007669"/>
    <property type="project" value="TreeGrafter"/>
</dbReference>
<keyword evidence="4" id="KW-0479">Metal-binding</keyword>
<dbReference type="EMBL" id="PNJG02000003">
    <property type="protein sequence ID" value="RKQ34110.1"/>
    <property type="molecule type" value="Genomic_DNA"/>
</dbReference>
<dbReference type="PANTHER" id="PTHR11409">
    <property type="entry name" value="ADENOSINE DEAMINASE"/>
    <property type="match status" value="1"/>
</dbReference>
<dbReference type="InterPro" id="IPR006330">
    <property type="entry name" value="Ado/ade_deaminase"/>
</dbReference>
<evidence type="ECO:0000256" key="5">
    <source>
        <dbReference type="ARBA" id="ARBA00022801"/>
    </source>
</evidence>
<dbReference type="OrthoDB" id="9779574at2"/>
<evidence type="ECO:0000256" key="2">
    <source>
        <dbReference type="ARBA" id="ARBA00006676"/>
    </source>
</evidence>
<proteinExistence type="inferred from homology"/>
<evidence type="ECO:0000256" key="3">
    <source>
        <dbReference type="ARBA" id="ARBA00012784"/>
    </source>
</evidence>
<protein>
    <recommendedName>
        <fullName evidence="3">adenosine deaminase</fullName>
        <ecNumber evidence="3">3.5.4.4</ecNumber>
    </recommendedName>
</protein>
<evidence type="ECO:0000313" key="9">
    <source>
        <dbReference type="Proteomes" id="UP000249516"/>
    </source>
</evidence>
<name>A0A495A3E5_9MICC</name>
<dbReference type="RefSeq" id="WP_121031558.1">
    <property type="nucleotide sequence ID" value="NZ_PNJG02000003.1"/>
</dbReference>
<dbReference type="InterPro" id="IPR032466">
    <property type="entry name" value="Metal_Hydrolase"/>
</dbReference>
<evidence type="ECO:0000256" key="6">
    <source>
        <dbReference type="ARBA" id="ARBA00022833"/>
    </source>
</evidence>
<feature type="domain" description="Adenosine deaminase" evidence="7">
    <location>
        <begin position="224"/>
        <end position="402"/>
    </location>
</feature>
<organism evidence="8 9">
    <name type="scientific">Kocuria tytonis</name>
    <dbReference type="NCBI Taxonomy" id="2054280"/>
    <lineage>
        <taxon>Bacteria</taxon>
        <taxon>Bacillati</taxon>
        <taxon>Actinomycetota</taxon>
        <taxon>Actinomycetes</taxon>
        <taxon>Micrococcales</taxon>
        <taxon>Micrococcaceae</taxon>
        <taxon>Kocuria</taxon>
    </lineage>
</organism>
<evidence type="ECO:0000313" key="8">
    <source>
        <dbReference type="EMBL" id="RKQ34110.1"/>
    </source>
</evidence>
<dbReference type="Pfam" id="PF00962">
    <property type="entry name" value="A_deaminase"/>
    <property type="match status" value="2"/>
</dbReference>
<evidence type="ECO:0000256" key="4">
    <source>
        <dbReference type="ARBA" id="ARBA00022723"/>
    </source>
</evidence>
<evidence type="ECO:0000259" key="7">
    <source>
        <dbReference type="Pfam" id="PF00962"/>
    </source>
</evidence>
<keyword evidence="6" id="KW-0862">Zinc</keyword>
<dbReference type="AlphaFoldDB" id="A0A495A3E5"/>
<feature type="domain" description="Adenosine deaminase" evidence="7">
    <location>
        <begin position="26"/>
        <end position="180"/>
    </location>
</feature>